<dbReference type="InterPro" id="IPR035919">
    <property type="entry name" value="EAL_sf"/>
</dbReference>
<dbReference type="Gene3D" id="1.10.3210.10">
    <property type="entry name" value="Hypothetical protein af1432"/>
    <property type="match status" value="1"/>
</dbReference>
<evidence type="ECO:0000313" key="2">
    <source>
        <dbReference type="EMBL" id="TCO81423.1"/>
    </source>
</evidence>
<dbReference type="PANTHER" id="PTHR33525:SF4">
    <property type="entry name" value="CYCLIC DI-GMP PHOSPHODIESTERASE CDGJ"/>
    <property type="match status" value="1"/>
</dbReference>
<comment type="caution">
    <text evidence="2">The sequence shown here is derived from an EMBL/GenBank/DDBJ whole genome shotgun (WGS) entry which is preliminary data.</text>
</comment>
<dbReference type="InterPro" id="IPR014408">
    <property type="entry name" value="dGMP_Pdiesterase_EAL/HD-GYP"/>
</dbReference>
<evidence type="ECO:0000313" key="3">
    <source>
        <dbReference type="Proteomes" id="UP000295765"/>
    </source>
</evidence>
<dbReference type="InterPro" id="IPR052340">
    <property type="entry name" value="RNase_Y/CdgJ"/>
</dbReference>
<proteinExistence type="predicted"/>
<sequence length="400" mass="43365">MHHIYLGRQPIYNRKLALEAFELLYRKNDADGSAPADDAAGASRAILSALTEVGLPNLVDTRLAFIRIAPRFVLDGGLDSVQHAQLVLGIAADTAPDPALLPLLQRLRAQGRRFALDPYTDSPGSRTLLGVADFVKLDIAALPEAELRQLAPQLSAAGVRLMGGRIENRSALELCQGLGFHYLQGYFFSQPKLLRFRTIATHQAAILRLIGVLNDPQSSIREVEELVSQDVSLSYKLLRHINSAYFNLPNRVDSIRRAVILLGFNQIKSWATLISLANLDAARSDLTNTALVRAYMCEELARATGTGRAETAFTVGLLSVLDSLTQAPIEQIVASLPLAEDVVAALTTHSGPFGRLLACTLAYERGDWDAVDASGLPGPRVGEAYLGALALTHRATARMR</sequence>
<dbReference type="PIRSF" id="PIRSF003180">
    <property type="entry name" value="DiGMPpdiest_YuxH"/>
    <property type="match status" value="1"/>
</dbReference>
<dbReference type="Pfam" id="PF08668">
    <property type="entry name" value="HDOD"/>
    <property type="match status" value="1"/>
</dbReference>
<reference evidence="2 3" key="1">
    <citation type="submission" date="2019-03" db="EMBL/GenBank/DDBJ databases">
        <title>Genomic Encyclopedia of Type Strains, Phase IV (KMG-IV): sequencing the most valuable type-strain genomes for metagenomic binning, comparative biology and taxonomic classification.</title>
        <authorList>
            <person name="Goeker M."/>
        </authorList>
    </citation>
    <scope>NUCLEOTIDE SEQUENCE [LARGE SCALE GENOMIC DNA]</scope>
    <source>
        <strain evidence="2 3">DSM 25287</strain>
    </source>
</reference>
<dbReference type="EMBL" id="SLWY01000008">
    <property type="protein sequence ID" value="TCO81423.1"/>
    <property type="molecule type" value="Genomic_DNA"/>
</dbReference>
<organism evidence="2 3">
    <name type="scientific">Plasticicumulans lactativorans</name>
    <dbReference type="NCBI Taxonomy" id="1133106"/>
    <lineage>
        <taxon>Bacteria</taxon>
        <taxon>Pseudomonadati</taxon>
        <taxon>Pseudomonadota</taxon>
        <taxon>Gammaproteobacteria</taxon>
        <taxon>Candidatus Competibacteraceae</taxon>
        <taxon>Plasticicumulans</taxon>
    </lineage>
</organism>
<accession>A0A4R2L4M6</accession>
<dbReference type="Gene3D" id="3.20.20.450">
    <property type="entry name" value="EAL domain"/>
    <property type="match status" value="1"/>
</dbReference>
<gene>
    <name evidence="2" type="ORF">EV699_10854</name>
</gene>
<dbReference type="PROSITE" id="PS51833">
    <property type="entry name" value="HDOD"/>
    <property type="match status" value="1"/>
</dbReference>
<protein>
    <submittedName>
        <fullName evidence="2">Diguanylate phosphodiesterase</fullName>
    </submittedName>
</protein>
<dbReference type="SUPFAM" id="SSF141868">
    <property type="entry name" value="EAL domain-like"/>
    <property type="match status" value="1"/>
</dbReference>
<dbReference type="InterPro" id="IPR013976">
    <property type="entry name" value="HDOD"/>
</dbReference>
<dbReference type="AlphaFoldDB" id="A0A4R2L4M6"/>
<dbReference type="Proteomes" id="UP000295765">
    <property type="component" value="Unassembled WGS sequence"/>
</dbReference>
<evidence type="ECO:0000259" key="1">
    <source>
        <dbReference type="PROSITE" id="PS51833"/>
    </source>
</evidence>
<name>A0A4R2L4M6_9GAMM</name>
<dbReference type="SUPFAM" id="SSF109604">
    <property type="entry name" value="HD-domain/PDEase-like"/>
    <property type="match status" value="1"/>
</dbReference>
<dbReference type="OrthoDB" id="9804751at2"/>
<dbReference type="RefSeq" id="WP_132541264.1">
    <property type="nucleotide sequence ID" value="NZ_SLWY01000008.1"/>
</dbReference>
<dbReference type="PANTHER" id="PTHR33525">
    <property type="match status" value="1"/>
</dbReference>
<keyword evidence="3" id="KW-1185">Reference proteome</keyword>
<feature type="domain" description="HDOD" evidence="1">
    <location>
        <begin position="199"/>
        <end position="384"/>
    </location>
</feature>